<evidence type="ECO:0000256" key="1">
    <source>
        <dbReference type="SAM" id="MobiDB-lite"/>
    </source>
</evidence>
<name>A0A7S4QLC8_9STRA</name>
<evidence type="ECO:0000256" key="2">
    <source>
        <dbReference type="SAM" id="Phobius"/>
    </source>
</evidence>
<keyword evidence="2" id="KW-1133">Transmembrane helix</keyword>
<feature type="transmembrane region" description="Helical" evidence="2">
    <location>
        <begin position="94"/>
        <end position="116"/>
    </location>
</feature>
<dbReference type="AlphaFoldDB" id="A0A7S4QLC8"/>
<keyword evidence="2" id="KW-0812">Transmembrane</keyword>
<proteinExistence type="predicted"/>
<feature type="compositionally biased region" description="Basic residues" evidence="1">
    <location>
        <begin position="166"/>
        <end position="179"/>
    </location>
</feature>
<feature type="transmembrane region" description="Helical" evidence="2">
    <location>
        <begin position="66"/>
        <end position="87"/>
    </location>
</feature>
<sequence length="193" mass="21630">MLLTSYLKSAWNIDIADQITNRSSRLSLWSMLLVTSLVSISSSASIYDKNCLSGGDTEDKFCNRTVLSIVIGCVGTVSSLLVVASKFANSDAPFIMESFVGALLFVLQAFGVAYTTSDNGPGAPLGNLYYSSWFSFVCSFFIGSSCFEEHQAHILMKEQEKEEHRFRKRFQQRSDKRRRANESGMARFTYEED</sequence>
<evidence type="ECO:0000313" key="3">
    <source>
        <dbReference type="EMBL" id="CAE4587114.1"/>
    </source>
</evidence>
<feature type="transmembrane region" description="Helical" evidence="2">
    <location>
        <begin position="26"/>
        <end position="46"/>
    </location>
</feature>
<feature type="region of interest" description="Disordered" evidence="1">
    <location>
        <begin position="166"/>
        <end position="193"/>
    </location>
</feature>
<dbReference type="EMBL" id="HBNS01005514">
    <property type="protein sequence ID" value="CAE4587114.1"/>
    <property type="molecule type" value="Transcribed_RNA"/>
</dbReference>
<organism evidence="3">
    <name type="scientific">Ditylum brightwellii</name>
    <dbReference type="NCBI Taxonomy" id="49249"/>
    <lineage>
        <taxon>Eukaryota</taxon>
        <taxon>Sar</taxon>
        <taxon>Stramenopiles</taxon>
        <taxon>Ochrophyta</taxon>
        <taxon>Bacillariophyta</taxon>
        <taxon>Mediophyceae</taxon>
        <taxon>Lithodesmiophycidae</taxon>
        <taxon>Lithodesmiales</taxon>
        <taxon>Lithodesmiaceae</taxon>
        <taxon>Ditylum</taxon>
    </lineage>
</organism>
<protein>
    <submittedName>
        <fullName evidence="3">Uncharacterized protein</fullName>
    </submittedName>
</protein>
<accession>A0A7S4QLC8</accession>
<feature type="transmembrane region" description="Helical" evidence="2">
    <location>
        <begin position="128"/>
        <end position="147"/>
    </location>
</feature>
<keyword evidence="2" id="KW-0472">Membrane</keyword>
<reference evidence="3" key="1">
    <citation type="submission" date="2021-01" db="EMBL/GenBank/DDBJ databases">
        <authorList>
            <person name="Corre E."/>
            <person name="Pelletier E."/>
            <person name="Niang G."/>
            <person name="Scheremetjew M."/>
            <person name="Finn R."/>
            <person name="Kale V."/>
            <person name="Holt S."/>
            <person name="Cochrane G."/>
            <person name="Meng A."/>
            <person name="Brown T."/>
            <person name="Cohen L."/>
        </authorList>
    </citation>
    <scope>NUCLEOTIDE SEQUENCE</scope>
    <source>
        <strain evidence="3">GSO104</strain>
    </source>
</reference>
<gene>
    <name evidence="3" type="ORF">DBRI00130_LOCUS4488</name>
</gene>